<dbReference type="RefSeq" id="WP_132223273.1">
    <property type="nucleotide sequence ID" value="NZ_JANKBG010000001.1"/>
</dbReference>
<accession>A0A4R3TM68</accession>
<evidence type="ECO:0000313" key="1">
    <source>
        <dbReference type="EMBL" id="TCU63500.1"/>
    </source>
</evidence>
<organism evidence="1 2">
    <name type="scientific">Longicatena caecimuris</name>
    <dbReference type="NCBI Taxonomy" id="1796635"/>
    <lineage>
        <taxon>Bacteria</taxon>
        <taxon>Bacillati</taxon>
        <taxon>Bacillota</taxon>
        <taxon>Erysipelotrichia</taxon>
        <taxon>Erysipelotrichales</taxon>
        <taxon>Erysipelotrichaceae</taxon>
        <taxon>Longicatena</taxon>
    </lineage>
</organism>
<dbReference type="AlphaFoldDB" id="A0A4R3TM68"/>
<dbReference type="EMBL" id="SMBP01000001">
    <property type="protein sequence ID" value="TCU63500.1"/>
    <property type="molecule type" value="Genomic_DNA"/>
</dbReference>
<comment type="caution">
    <text evidence="1">The sequence shown here is derived from an EMBL/GenBank/DDBJ whole genome shotgun (WGS) entry which is preliminary data.</text>
</comment>
<proteinExistence type="predicted"/>
<dbReference type="Proteomes" id="UP000295773">
    <property type="component" value="Unassembled WGS sequence"/>
</dbReference>
<keyword evidence="2" id="KW-1185">Reference proteome</keyword>
<evidence type="ECO:0000313" key="2">
    <source>
        <dbReference type="Proteomes" id="UP000295773"/>
    </source>
</evidence>
<name>A0A4R3TM68_9FIRM</name>
<reference evidence="1 2" key="1">
    <citation type="submission" date="2019-03" db="EMBL/GenBank/DDBJ databases">
        <title>Genomic Encyclopedia of Type Strains, Phase IV (KMG-IV): sequencing the most valuable type-strain genomes for metagenomic binning, comparative biology and taxonomic classification.</title>
        <authorList>
            <person name="Goeker M."/>
        </authorList>
    </citation>
    <scope>NUCLEOTIDE SEQUENCE [LARGE SCALE GENOMIC DNA]</scope>
    <source>
        <strain evidence="1 2">DSM 29481</strain>
    </source>
</reference>
<sequence length="87" mass="10098">MMLLVGINPYNFADQKTGQQIQGYTCHVLNDRPDSQYFAGRETFKFSLNEKRMIEFLQGRNIDDVVDTEVKVIYNKYGKVSELISVE</sequence>
<protein>
    <submittedName>
        <fullName evidence="1">Uncharacterized protein</fullName>
    </submittedName>
</protein>
<gene>
    <name evidence="1" type="ORF">EDD61_101152</name>
</gene>